<sequence>MGLAVVMRRDLVAELLRGPMALAAAGAVTNGFNLVMNLVLARALDPAGYGAVGVQTSIFMILSVVGNSVLTATVHRESAEIGDTRRERRIWIRQLRNVTLVGVLLASLLALALCEPVSLLLSYPHPLAIAEAAIAAAIWVGLCVERGLLQARGNYPALARNLVFESAFRITCVVVLVAAGLGVNGAGIGLALGCLAGGEHARLAVARTPSLIRRSPSARSRLRGGDDVVTPTPTATGPIPMMPAAATPRRTRDSLIAEASVALATLVPLALLQNMDIVIVGWRNPDGVGSYAAISTACKVPVFIGLAVANFLLPEAARRRKEGLPAGRALTMALVCVVTPGLFLAAVGAVAGHLVLSLVFGPKLAGAAPDLWVLALAMTYLAASLMFATYLLGAGYRKIVWALACCTPLTAAVLTLAGGDIGRTAAAGLACQAFTAAVAGALVYRLHHRHFAAAGDRARDEAVRLADADLAGAAPPPDPARSAALGEPPAARPGSGAYEKTVARRRPAAGSRIVFAELAPPRSSSGRRPGPAAPAADAPGPASG</sequence>
<proteinExistence type="predicted"/>
<feature type="compositionally biased region" description="Low complexity" evidence="6">
    <location>
        <begin position="519"/>
        <end position="544"/>
    </location>
</feature>
<evidence type="ECO:0000313" key="9">
    <source>
        <dbReference type="Proteomes" id="UP000002484"/>
    </source>
</evidence>
<evidence type="ECO:0000256" key="6">
    <source>
        <dbReference type="SAM" id="MobiDB-lite"/>
    </source>
</evidence>
<evidence type="ECO:0000256" key="7">
    <source>
        <dbReference type="SAM" id="Phobius"/>
    </source>
</evidence>
<feature type="transmembrane region" description="Helical" evidence="7">
    <location>
        <begin position="425"/>
        <end position="444"/>
    </location>
</feature>
<dbReference type="InterPro" id="IPR002797">
    <property type="entry name" value="Polysacc_synth"/>
</dbReference>
<gene>
    <name evidence="8" type="ordered locus">FraEuI1c_5119</name>
</gene>
<feature type="region of interest" description="Disordered" evidence="6">
    <location>
        <begin position="217"/>
        <end position="244"/>
    </location>
</feature>
<keyword evidence="5 7" id="KW-0472">Membrane</keyword>
<dbReference type="RefSeq" id="WP_013426226.1">
    <property type="nucleotide sequence ID" value="NC_014666.1"/>
</dbReference>
<feature type="transmembrane region" description="Helical" evidence="7">
    <location>
        <begin position="334"/>
        <end position="359"/>
    </location>
</feature>
<feature type="transmembrane region" description="Helical" evidence="7">
    <location>
        <begin position="125"/>
        <end position="144"/>
    </location>
</feature>
<name>E3J5M1_PSEI1</name>
<keyword evidence="4 7" id="KW-1133">Transmembrane helix</keyword>
<keyword evidence="3 7" id="KW-0812">Transmembrane</keyword>
<comment type="subcellular location">
    <subcellularLocation>
        <location evidence="1">Cell membrane</location>
        <topology evidence="1">Multi-pass membrane protein</topology>
    </subcellularLocation>
</comment>
<evidence type="ECO:0000256" key="3">
    <source>
        <dbReference type="ARBA" id="ARBA00022692"/>
    </source>
</evidence>
<keyword evidence="9" id="KW-1185">Reference proteome</keyword>
<dbReference type="Proteomes" id="UP000002484">
    <property type="component" value="Chromosome"/>
</dbReference>
<dbReference type="PANTHER" id="PTHR30250">
    <property type="entry name" value="PST FAMILY PREDICTED COLANIC ACID TRANSPORTER"/>
    <property type="match status" value="1"/>
</dbReference>
<dbReference type="STRING" id="298654.FraEuI1c_5119"/>
<protein>
    <submittedName>
        <fullName evidence="8">Polysaccharide biosynthesis protein</fullName>
    </submittedName>
</protein>
<evidence type="ECO:0000256" key="5">
    <source>
        <dbReference type="ARBA" id="ARBA00023136"/>
    </source>
</evidence>
<dbReference type="GO" id="GO:0005886">
    <property type="term" value="C:plasma membrane"/>
    <property type="evidence" value="ECO:0007669"/>
    <property type="project" value="UniProtKB-SubCell"/>
</dbReference>
<keyword evidence="2" id="KW-1003">Cell membrane</keyword>
<feature type="region of interest" description="Disordered" evidence="6">
    <location>
        <begin position="470"/>
        <end position="544"/>
    </location>
</feature>
<evidence type="ECO:0000256" key="4">
    <source>
        <dbReference type="ARBA" id="ARBA00022989"/>
    </source>
</evidence>
<evidence type="ECO:0000256" key="2">
    <source>
        <dbReference type="ARBA" id="ARBA00022475"/>
    </source>
</evidence>
<dbReference type="PANTHER" id="PTHR30250:SF28">
    <property type="entry name" value="POLYSACCHARIDE BIOSYNTHESIS PROTEIN"/>
    <property type="match status" value="1"/>
</dbReference>
<feature type="transmembrane region" description="Helical" evidence="7">
    <location>
        <begin position="95"/>
        <end position="113"/>
    </location>
</feature>
<feature type="transmembrane region" description="Helical" evidence="7">
    <location>
        <begin position="399"/>
        <end position="419"/>
    </location>
</feature>
<evidence type="ECO:0000256" key="1">
    <source>
        <dbReference type="ARBA" id="ARBA00004651"/>
    </source>
</evidence>
<dbReference type="eggNOG" id="COG2244">
    <property type="taxonomic scope" value="Bacteria"/>
</dbReference>
<dbReference type="Pfam" id="PF01943">
    <property type="entry name" value="Polysacc_synt"/>
    <property type="match status" value="1"/>
</dbReference>
<feature type="transmembrane region" description="Helical" evidence="7">
    <location>
        <begin position="292"/>
        <end position="313"/>
    </location>
</feature>
<dbReference type="EMBL" id="CP002299">
    <property type="protein sequence ID" value="ADP83108.1"/>
    <property type="molecule type" value="Genomic_DNA"/>
</dbReference>
<feature type="transmembrane region" description="Helical" evidence="7">
    <location>
        <begin position="371"/>
        <end position="392"/>
    </location>
</feature>
<feature type="transmembrane region" description="Helical" evidence="7">
    <location>
        <begin position="21"/>
        <end position="40"/>
    </location>
</feature>
<dbReference type="KEGG" id="fri:FraEuI1c_5119"/>
<dbReference type="AlphaFoldDB" id="E3J5M1"/>
<dbReference type="InterPro" id="IPR050833">
    <property type="entry name" value="Poly_Biosynth_Transport"/>
</dbReference>
<evidence type="ECO:0000313" key="8">
    <source>
        <dbReference type="EMBL" id="ADP83108.1"/>
    </source>
</evidence>
<organism evidence="8 9">
    <name type="scientific">Pseudofrankia inefficax (strain DSM 45817 / CECT 9037 / DDB 130130 / EuI1c)</name>
    <name type="common">Frankia inefficax</name>
    <dbReference type="NCBI Taxonomy" id="298654"/>
    <lineage>
        <taxon>Bacteria</taxon>
        <taxon>Bacillati</taxon>
        <taxon>Actinomycetota</taxon>
        <taxon>Actinomycetes</taxon>
        <taxon>Frankiales</taxon>
        <taxon>Frankiaceae</taxon>
        <taxon>Pseudofrankia</taxon>
    </lineage>
</organism>
<feature type="transmembrane region" description="Helical" evidence="7">
    <location>
        <begin position="52"/>
        <end position="74"/>
    </location>
</feature>
<dbReference type="InParanoid" id="E3J5M1"/>
<accession>E3J5M1</accession>
<reference evidence="8 9" key="1">
    <citation type="submission" date="2010-10" db="EMBL/GenBank/DDBJ databases">
        <title>Complete sequence of Frankia sp. EuI1c.</title>
        <authorList>
            <consortium name="US DOE Joint Genome Institute"/>
            <person name="Lucas S."/>
            <person name="Copeland A."/>
            <person name="Lapidus A."/>
            <person name="Cheng J.-F."/>
            <person name="Bruce D."/>
            <person name="Goodwin L."/>
            <person name="Pitluck S."/>
            <person name="Chertkov O."/>
            <person name="Detter J.C."/>
            <person name="Han C."/>
            <person name="Tapia R."/>
            <person name="Land M."/>
            <person name="Hauser L."/>
            <person name="Jeffries C."/>
            <person name="Kyrpides N."/>
            <person name="Ivanova N."/>
            <person name="Mikhailova N."/>
            <person name="Beauchemin N."/>
            <person name="Sen A."/>
            <person name="Sur S.A."/>
            <person name="Gtari M."/>
            <person name="Wall L."/>
            <person name="Tisa L."/>
            <person name="Woyke T."/>
        </authorList>
    </citation>
    <scope>NUCLEOTIDE SEQUENCE [LARGE SCALE GENOMIC DNA]</scope>
    <source>
        <strain evidence="9">DSM 45817 / CECT 9037 / EuI1c</strain>
    </source>
</reference>
<dbReference type="HOGENOM" id="CLU_565912_0_0_11"/>